<dbReference type="Pfam" id="PF06056">
    <property type="entry name" value="Terminase_5"/>
    <property type="match status" value="1"/>
</dbReference>
<dbReference type="InterPro" id="IPR010332">
    <property type="entry name" value="ATPase_terminase-su_N"/>
</dbReference>
<proteinExistence type="predicted"/>
<keyword evidence="3" id="KW-1185">Reference proteome</keyword>
<evidence type="ECO:0000313" key="3">
    <source>
        <dbReference type="Proteomes" id="UP001597112"/>
    </source>
</evidence>
<comment type="caution">
    <text evidence="2">The sequence shown here is derived from an EMBL/GenBank/DDBJ whole genome shotgun (WGS) entry which is preliminary data.</text>
</comment>
<dbReference type="EMBL" id="JBHTKA010000001">
    <property type="protein sequence ID" value="MFD0997692.1"/>
    <property type="molecule type" value="Genomic_DNA"/>
</dbReference>
<evidence type="ECO:0000313" key="2">
    <source>
        <dbReference type="EMBL" id="MFD0997692.1"/>
    </source>
</evidence>
<protein>
    <recommendedName>
        <fullName evidence="1">Terminase ATPase subunit N-terminal domain-containing protein</fullName>
    </recommendedName>
</protein>
<reference evidence="3" key="1">
    <citation type="journal article" date="2019" name="Int. J. Syst. Evol. Microbiol.">
        <title>The Global Catalogue of Microorganisms (GCM) 10K type strain sequencing project: providing services to taxonomists for standard genome sequencing and annotation.</title>
        <authorList>
            <consortium name="The Broad Institute Genomics Platform"/>
            <consortium name="The Broad Institute Genome Sequencing Center for Infectious Disease"/>
            <person name="Wu L."/>
            <person name="Ma J."/>
        </authorList>
    </citation>
    <scope>NUCLEOTIDE SEQUENCE [LARGE SCALE GENOMIC DNA]</scope>
    <source>
        <strain evidence="3">CCUG 58938</strain>
    </source>
</reference>
<sequence length="154" mass="18339">MTDKQKDAQEMFEIGWDQKRIAKILDVSEQTITTWKQKYRWEEKRAKKGMNREAAEDLVWKLINYQLNVINKQVKDAELRAEKEKDYELPTLDKGDIDALQKLWTTVKAKQLDWSVVVNNTKDFIGFVSERDIDLAKKLLDIADDYMHYKRKNL</sequence>
<name>A0ABW3JY26_9BACT</name>
<gene>
    <name evidence="2" type="ORF">ACFQ21_00170</name>
</gene>
<evidence type="ECO:0000259" key="1">
    <source>
        <dbReference type="Pfam" id="PF06056"/>
    </source>
</evidence>
<organism evidence="2 3">
    <name type="scientific">Ohtaekwangia kribbensis</name>
    <dbReference type="NCBI Taxonomy" id="688913"/>
    <lineage>
        <taxon>Bacteria</taxon>
        <taxon>Pseudomonadati</taxon>
        <taxon>Bacteroidota</taxon>
        <taxon>Cytophagia</taxon>
        <taxon>Cytophagales</taxon>
        <taxon>Fulvivirgaceae</taxon>
        <taxon>Ohtaekwangia</taxon>
    </lineage>
</organism>
<accession>A0ABW3JY26</accession>
<dbReference type="Proteomes" id="UP001597112">
    <property type="component" value="Unassembled WGS sequence"/>
</dbReference>
<feature type="domain" description="Terminase ATPase subunit N-terminal" evidence="1">
    <location>
        <begin position="5"/>
        <end position="45"/>
    </location>
</feature>
<dbReference type="RefSeq" id="WP_377573101.1">
    <property type="nucleotide sequence ID" value="NZ_JBHTKA010000001.1"/>
</dbReference>